<dbReference type="InterPro" id="IPR015943">
    <property type="entry name" value="WD40/YVTN_repeat-like_dom_sf"/>
</dbReference>
<keyword evidence="3" id="KW-1185">Reference proteome</keyword>
<organism evidence="2 3">
    <name type="scientific">Seminavis robusta</name>
    <dbReference type="NCBI Taxonomy" id="568900"/>
    <lineage>
        <taxon>Eukaryota</taxon>
        <taxon>Sar</taxon>
        <taxon>Stramenopiles</taxon>
        <taxon>Ochrophyta</taxon>
        <taxon>Bacillariophyta</taxon>
        <taxon>Bacillariophyceae</taxon>
        <taxon>Bacillariophycidae</taxon>
        <taxon>Naviculales</taxon>
        <taxon>Naviculaceae</taxon>
        <taxon>Seminavis</taxon>
    </lineage>
</organism>
<dbReference type="InterPro" id="IPR042099">
    <property type="entry name" value="ANL_N_sf"/>
</dbReference>
<dbReference type="InterPro" id="IPR052091">
    <property type="entry name" value="Beta-ala_Activ/Resist"/>
</dbReference>
<protein>
    <submittedName>
        <fullName evidence="2">D-alanine--D-alanyl carrier protein ligase</fullName>
    </submittedName>
</protein>
<dbReference type="SUPFAM" id="SSF56801">
    <property type="entry name" value="Acetyl-CoA synthetase-like"/>
    <property type="match status" value="1"/>
</dbReference>
<dbReference type="InterPro" id="IPR000873">
    <property type="entry name" value="AMP-dep_synth/lig_dom"/>
</dbReference>
<dbReference type="InterPro" id="IPR045851">
    <property type="entry name" value="AMP-bd_C_sf"/>
</dbReference>
<dbReference type="PANTHER" id="PTHR44394:SF1">
    <property type="entry name" value="BETA-ALANINE-ACTIVATING ENZYME"/>
    <property type="match status" value="1"/>
</dbReference>
<comment type="caution">
    <text evidence="2">The sequence shown here is derived from an EMBL/GenBank/DDBJ whole genome shotgun (WGS) entry which is preliminary data.</text>
</comment>
<dbReference type="AlphaFoldDB" id="A0A9N8DFS9"/>
<dbReference type="Gene3D" id="2.130.10.10">
    <property type="entry name" value="YVTN repeat-like/Quinoprotein amine dehydrogenase"/>
    <property type="match status" value="1"/>
</dbReference>
<keyword evidence="2" id="KW-0436">Ligase</keyword>
<sequence>MASSASKEEEDALSIVELFDQLCFSFGEEDAIELVQAGGGTNTCIGYIELQEYSKALAHQLYWRFRPTWVLVDCHGWPGAEIVSLLACMRLGIPFVPVSCRNQHAGTGRLRRIVEQLKKNEQSSSPNNNLKIERDSARIVALTCCENDQDPVLGVFQNANVHSILFLSQDGNLQERLDVPSYLPQDVQDRAKQNDNLYVLFTSGTSGQTPKAVIGSQQSTLQRLQWFQQTFPPLRRVAKRTPLTFVDAIAELLGTLLTRESLLVALVHNNSGTNSFVETLNMARLIEETQCHQISLLPSQLDPILRLQQHHHQSLVSLQRIVISGEPCLPSLWHCFCQVFASNSCQLINLYGQTETTGDCCAAILTELPSEQVVVHNTVAIGRPICSNTSIHTADAATFMAATCTIDNGNHDSTTNQGHELIVSGYDCLANGYLGNDATEKGFTINEGKTTSFATGDIGFCRNGIWYVQGRKDYVQKVNGVWTAPSEVETAFLDYYRRMQDSAASTDSLEAAAAAILDNRVYVLLERQGDSTIDFSRERIKQKTGLPWNLIPQQVFPCHSLPRTSGTGKVDRAQVMNILKARIQEERSSRPKCKDTTATMTNGSNEMDVSKQALLGRFRAVVESVLIPSWDIANGEDVSGDSTPVGTCAPRHDHSDIDMSKSFVELGGDSALAVSLHYQLRMDWGAHYAVFANSLAEKNGIKQETNPLSDVTPMGLLNAESLMLTFSALTKEPSTKVEDAELSRKRPKLSNDGVKPEFKHEALTVWCNSHASAAFAACVDVTPIVTTAPKSNNAQEYRIVAGCQNGVAQMIALRSLETSLLPDKKDIFEGTRTGFCHHFTGWRISYMLLHDPSSGGDNLSTMIIVCLVRHPKQVPEATTGAKVVAMSTDMSFIHWAREFDLLDTVASPPVVCDDRLWVVVTSSTKRNPNNALPSEDDMDDADDSKKHQIVLLNLKDGSIDGSCTVGLPVRVVSSAAMLDCNFVRADDGIAAKVLIYSSCDWETGLLLVDVERKQLLPVPPSALELDDTDKDSLPLRFFTDSLGPVYKDPVAWDTESLLVADSWGSLHRVNLCSLTCTTCKVSSKALSAPAIVPPSSGNMQGVVVGSYDGMVSLVNADLTEILWTCSVQSVVYTRPLVLSFAGKGDDCDSVVVCTTSGDVVQLRGSDGALMLRYQIPIGAEIWSSPAALPMAVGREEEHGASRVVVFGARDSRLHFVKVSQNKERGTSN</sequence>
<dbReference type="InterPro" id="IPR011047">
    <property type="entry name" value="Quinoprotein_ADH-like_sf"/>
</dbReference>
<evidence type="ECO:0000313" key="2">
    <source>
        <dbReference type="EMBL" id="CAB9499891.1"/>
    </source>
</evidence>
<dbReference type="Pfam" id="PF00501">
    <property type="entry name" value="AMP-binding"/>
    <property type="match status" value="1"/>
</dbReference>
<dbReference type="Gene3D" id="3.30.300.30">
    <property type="match status" value="1"/>
</dbReference>
<name>A0A9N8DFS9_9STRA</name>
<dbReference type="SUPFAM" id="SSF50998">
    <property type="entry name" value="Quinoprotein alcohol dehydrogenase-like"/>
    <property type="match status" value="1"/>
</dbReference>
<feature type="domain" description="AMP-dependent synthetase/ligase" evidence="1">
    <location>
        <begin position="42"/>
        <end position="398"/>
    </location>
</feature>
<dbReference type="GO" id="GO:0016874">
    <property type="term" value="F:ligase activity"/>
    <property type="evidence" value="ECO:0007669"/>
    <property type="project" value="UniProtKB-KW"/>
</dbReference>
<evidence type="ECO:0000259" key="1">
    <source>
        <dbReference type="Pfam" id="PF00501"/>
    </source>
</evidence>
<dbReference type="Proteomes" id="UP001153069">
    <property type="component" value="Unassembled WGS sequence"/>
</dbReference>
<gene>
    <name evidence="2" type="ORF">SEMRO_71_G039350.1</name>
</gene>
<dbReference type="Gene3D" id="3.40.50.12780">
    <property type="entry name" value="N-terminal domain of ligase-like"/>
    <property type="match status" value="1"/>
</dbReference>
<dbReference type="EMBL" id="CAICTM010000070">
    <property type="protein sequence ID" value="CAB9499891.1"/>
    <property type="molecule type" value="Genomic_DNA"/>
</dbReference>
<proteinExistence type="predicted"/>
<dbReference type="PANTHER" id="PTHR44394">
    <property type="entry name" value="BETA-ALANINE-ACTIVATING ENZYME"/>
    <property type="match status" value="1"/>
</dbReference>
<accession>A0A9N8DFS9</accession>
<reference evidence="2" key="1">
    <citation type="submission" date="2020-06" db="EMBL/GenBank/DDBJ databases">
        <authorList>
            <consortium name="Plant Systems Biology data submission"/>
        </authorList>
    </citation>
    <scope>NUCLEOTIDE SEQUENCE</scope>
    <source>
        <strain evidence="2">D6</strain>
    </source>
</reference>
<dbReference type="OrthoDB" id="47628at2759"/>
<evidence type="ECO:0000313" key="3">
    <source>
        <dbReference type="Proteomes" id="UP001153069"/>
    </source>
</evidence>
<dbReference type="GO" id="GO:0043041">
    <property type="term" value="P:amino acid activation for nonribosomal peptide biosynthetic process"/>
    <property type="evidence" value="ECO:0007669"/>
    <property type="project" value="TreeGrafter"/>
</dbReference>